<dbReference type="InterPro" id="IPR023210">
    <property type="entry name" value="NADP_OxRdtase_dom"/>
</dbReference>
<organism evidence="3 4">
    <name type="scientific">Talaromyces stipitatus (strain ATCC 10500 / CBS 375.48 / QM 6759 / NRRL 1006)</name>
    <name type="common">Penicillium stipitatum</name>
    <dbReference type="NCBI Taxonomy" id="441959"/>
    <lineage>
        <taxon>Eukaryota</taxon>
        <taxon>Fungi</taxon>
        <taxon>Dikarya</taxon>
        <taxon>Ascomycota</taxon>
        <taxon>Pezizomycotina</taxon>
        <taxon>Eurotiomycetes</taxon>
        <taxon>Eurotiomycetidae</taxon>
        <taxon>Eurotiales</taxon>
        <taxon>Trichocomaceae</taxon>
        <taxon>Talaromyces</taxon>
        <taxon>Talaromyces sect. Talaromyces</taxon>
    </lineage>
</organism>
<keyword evidence="1" id="KW-0560">Oxidoreductase</keyword>
<dbReference type="GO" id="GO:0016491">
    <property type="term" value="F:oxidoreductase activity"/>
    <property type="evidence" value="ECO:0007669"/>
    <property type="project" value="UniProtKB-KW"/>
</dbReference>
<dbReference type="InterPro" id="IPR036812">
    <property type="entry name" value="NAD(P)_OxRdtase_dom_sf"/>
</dbReference>
<feature type="domain" description="NADP-dependent oxidoreductase" evidence="2">
    <location>
        <begin position="38"/>
        <end position="171"/>
    </location>
</feature>
<dbReference type="PANTHER" id="PTHR43625">
    <property type="entry name" value="AFLATOXIN B1 ALDEHYDE REDUCTASE"/>
    <property type="match status" value="1"/>
</dbReference>
<evidence type="ECO:0000256" key="1">
    <source>
        <dbReference type="ARBA" id="ARBA00023002"/>
    </source>
</evidence>
<dbReference type="RefSeq" id="XP_002479145.1">
    <property type="nucleotide sequence ID" value="XM_002479100.1"/>
</dbReference>
<dbReference type="eggNOG" id="KOG1575">
    <property type="taxonomic scope" value="Eukaryota"/>
</dbReference>
<dbReference type="OrthoDB" id="37537at2759"/>
<name>B8M2S7_TALSN</name>
<dbReference type="SUPFAM" id="SSF51430">
    <property type="entry name" value="NAD(P)-linked oxidoreductase"/>
    <property type="match status" value="1"/>
</dbReference>
<protein>
    <submittedName>
        <fullName evidence="3">Oxidoreductase, putative</fullName>
    </submittedName>
</protein>
<evidence type="ECO:0000259" key="2">
    <source>
        <dbReference type="Pfam" id="PF00248"/>
    </source>
</evidence>
<dbReference type="Proteomes" id="UP000001745">
    <property type="component" value="Unassembled WGS sequence"/>
</dbReference>
<evidence type="ECO:0000313" key="4">
    <source>
        <dbReference type="Proteomes" id="UP000001745"/>
    </source>
</evidence>
<dbReference type="Gene3D" id="3.20.20.100">
    <property type="entry name" value="NADP-dependent oxidoreductase domain"/>
    <property type="match status" value="1"/>
</dbReference>
<dbReference type="PhylomeDB" id="B8M2S7"/>
<dbReference type="InParanoid" id="B8M2S7"/>
<dbReference type="STRING" id="441959.B8M2S7"/>
<dbReference type="GO" id="GO:0005737">
    <property type="term" value="C:cytoplasm"/>
    <property type="evidence" value="ECO:0007669"/>
    <property type="project" value="TreeGrafter"/>
</dbReference>
<dbReference type="GeneID" id="8103756"/>
<dbReference type="Pfam" id="PF00248">
    <property type="entry name" value="Aldo_ket_red"/>
    <property type="match status" value="2"/>
</dbReference>
<proteinExistence type="predicted"/>
<evidence type="ECO:0000313" key="3">
    <source>
        <dbReference type="EMBL" id="EED22182.1"/>
    </source>
</evidence>
<dbReference type="VEuPathDB" id="FungiDB:TSTA_094280"/>
<accession>B8M2S7</accession>
<feature type="domain" description="NADP-dependent oxidoreductase" evidence="2">
    <location>
        <begin position="178"/>
        <end position="247"/>
    </location>
</feature>
<dbReference type="AlphaFoldDB" id="B8M2S7"/>
<dbReference type="EMBL" id="EQ962653">
    <property type="protein sequence ID" value="EED22182.1"/>
    <property type="molecule type" value="Genomic_DNA"/>
</dbReference>
<dbReference type="PANTHER" id="PTHR43625:SF40">
    <property type="entry name" value="ALDO-KETO REDUCTASE YAKC [NADP(+)]"/>
    <property type="match status" value="1"/>
</dbReference>
<reference evidence="4" key="1">
    <citation type="journal article" date="2015" name="Genome Announc.">
        <title>Genome sequence of the AIDS-associated pathogen Penicillium marneffei (ATCC18224) and its near taxonomic relative Talaromyces stipitatus (ATCC10500).</title>
        <authorList>
            <person name="Nierman W.C."/>
            <person name="Fedorova-Abrams N.D."/>
            <person name="Andrianopoulos A."/>
        </authorList>
    </citation>
    <scope>NUCLEOTIDE SEQUENCE [LARGE SCALE GENOMIC DNA]</scope>
    <source>
        <strain evidence="4">ATCC 10500 / CBS 375.48 / QM 6759 / NRRL 1006</strain>
    </source>
</reference>
<keyword evidence="4" id="KW-1185">Reference proteome</keyword>
<dbReference type="HOGENOM" id="CLU_023205_2_1_1"/>
<gene>
    <name evidence="3" type="ORF">TSTA_094280</name>
</gene>
<dbReference type="InterPro" id="IPR050791">
    <property type="entry name" value="Aldo-Keto_reductase"/>
</dbReference>
<sequence length="259" mass="28262">MPSKLHPLGKNGPLVPALGFGLMGMSQADYGALPGNEYQYCDSEALLGKWFRRTGKRDQIFLATNFGFVEHSVTYETDSSAAYCKEACAKSLQKLGVGTIDLHYLHSANPETPIETMRAMVELQAEGKIKHIGPSMISSTTLRRAYKITPVAAVQTECSHSRHESSGYLPRFSAENAPTNTVTVNQFKAFADRKGCTVAQLALAWLLKRGDDIFPIPGTKIKYLEENWAAQGISLSDEEEAEIDTFLESATIAGGTLPP</sequence>